<feature type="transmembrane region" description="Helical" evidence="1">
    <location>
        <begin position="153"/>
        <end position="174"/>
    </location>
</feature>
<keyword evidence="1" id="KW-1133">Transmembrane helix</keyword>
<feature type="transmembrane region" description="Helical" evidence="1">
    <location>
        <begin position="194"/>
        <end position="211"/>
    </location>
</feature>
<feature type="signal peptide" evidence="2">
    <location>
        <begin position="1"/>
        <end position="18"/>
    </location>
</feature>
<evidence type="ECO:0000313" key="4">
    <source>
        <dbReference type="Proteomes" id="UP000009168"/>
    </source>
</evidence>
<dbReference type="GeneID" id="7847154"/>
<feature type="chain" id="PRO_5004201536" evidence="2">
    <location>
        <begin position="19"/>
        <end position="521"/>
    </location>
</feature>
<dbReference type="PANTHER" id="PTHR18966">
    <property type="entry name" value="IONOTROPIC GLUTAMATE RECEPTOR"/>
    <property type="match status" value="1"/>
</dbReference>
<dbReference type="SUPFAM" id="SSF53850">
    <property type="entry name" value="Periplasmic binding protein-like II"/>
    <property type="match status" value="1"/>
</dbReference>
<proteinExistence type="predicted"/>
<keyword evidence="1" id="KW-0472">Membrane</keyword>
<dbReference type="InParanoid" id="Q233G7"/>
<dbReference type="InterPro" id="IPR015683">
    <property type="entry name" value="Ionotropic_Glu_rcpt"/>
</dbReference>
<dbReference type="KEGG" id="tet:TTHERM_00392820"/>
<organism evidence="3 4">
    <name type="scientific">Tetrahymena thermophila (strain SB210)</name>
    <dbReference type="NCBI Taxonomy" id="312017"/>
    <lineage>
        <taxon>Eukaryota</taxon>
        <taxon>Sar</taxon>
        <taxon>Alveolata</taxon>
        <taxon>Ciliophora</taxon>
        <taxon>Intramacronucleata</taxon>
        <taxon>Oligohymenophorea</taxon>
        <taxon>Hymenostomatida</taxon>
        <taxon>Tetrahymenina</taxon>
        <taxon>Tetrahymenidae</taxon>
        <taxon>Tetrahymena</taxon>
    </lineage>
</organism>
<keyword evidence="2" id="KW-0732">Signal</keyword>
<gene>
    <name evidence="3" type="ORF">TTHERM_00392820</name>
</gene>
<reference evidence="4" key="1">
    <citation type="journal article" date="2006" name="PLoS Biol.">
        <title>Macronuclear genome sequence of the ciliate Tetrahymena thermophila, a model eukaryote.</title>
        <authorList>
            <person name="Eisen J.A."/>
            <person name="Coyne R.S."/>
            <person name="Wu M."/>
            <person name="Wu D."/>
            <person name="Thiagarajan M."/>
            <person name="Wortman J.R."/>
            <person name="Badger J.H."/>
            <person name="Ren Q."/>
            <person name="Amedeo P."/>
            <person name="Jones K.M."/>
            <person name="Tallon L.J."/>
            <person name="Delcher A.L."/>
            <person name="Salzberg S.L."/>
            <person name="Silva J.C."/>
            <person name="Haas B.J."/>
            <person name="Majoros W.H."/>
            <person name="Farzad M."/>
            <person name="Carlton J.M."/>
            <person name="Smith R.K. Jr."/>
            <person name="Garg J."/>
            <person name="Pearlman R.E."/>
            <person name="Karrer K.M."/>
            <person name="Sun L."/>
            <person name="Manning G."/>
            <person name="Elde N.C."/>
            <person name="Turkewitz A.P."/>
            <person name="Asai D.J."/>
            <person name="Wilkes D.E."/>
            <person name="Wang Y."/>
            <person name="Cai H."/>
            <person name="Collins K."/>
            <person name="Stewart B.A."/>
            <person name="Lee S.R."/>
            <person name="Wilamowska K."/>
            <person name="Weinberg Z."/>
            <person name="Ruzzo W.L."/>
            <person name="Wloga D."/>
            <person name="Gaertig J."/>
            <person name="Frankel J."/>
            <person name="Tsao C.-C."/>
            <person name="Gorovsky M.A."/>
            <person name="Keeling P.J."/>
            <person name="Waller R.F."/>
            <person name="Patron N.J."/>
            <person name="Cherry J.M."/>
            <person name="Stover N.A."/>
            <person name="Krieger C.J."/>
            <person name="del Toro C."/>
            <person name="Ryder H.F."/>
            <person name="Williamson S.C."/>
            <person name="Barbeau R.A."/>
            <person name="Hamilton E.P."/>
            <person name="Orias E."/>
        </authorList>
    </citation>
    <scope>NUCLEOTIDE SEQUENCE [LARGE SCALE GENOMIC DNA]</scope>
    <source>
        <strain evidence="4">SB210</strain>
    </source>
</reference>
<dbReference type="HOGENOM" id="CLU_579412_0_0_1"/>
<evidence type="ECO:0000256" key="2">
    <source>
        <dbReference type="SAM" id="SignalP"/>
    </source>
</evidence>
<dbReference type="RefSeq" id="XP_001011858.3">
    <property type="nucleotide sequence ID" value="XM_001011858.3"/>
</dbReference>
<evidence type="ECO:0000313" key="3">
    <source>
        <dbReference type="EMBL" id="EAR91613.3"/>
    </source>
</evidence>
<name>Q233G7_TETTS</name>
<evidence type="ECO:0000256" key="1">
    <source>
        <dbReference type="SAM" id="Phobius"/>
    </source>
</evidence>
<feature type="transmembrane region" description="Helical" evidence="1">
    <location>
        <begin position="397"/>
        <end position="417"/>
    </location>
</feature>
<keyword evidence="4" id="KW-1185">Reference proteome</keyword>
<feature type="transmembrane region" description="Helical" evidence="1">
    <location>
        <begin position="217"/>
        <end position="233"/>
    </location>
</feature>
<accession>Q233G7</accession>
<protein>
    <submittedName>
        <fullName evidence="3">Potassium cation channel protein</fullName>
    </submittedName>
</protein>
<dbReference type="AlphaFoldDB" id="Q233G7"/>
<sequence>MNIITLILLSLLFLNVECIKQYQIYIYPYWPLTVCNSTNAQILLDSNTQMNSAQLSIISGYELQLVLQNIGNMKNDQFYQIQLTCVSPDSFYQTLANDASTTDRIVLGIGAQRVSQSVLSQNIANSMPIYLSSLKLIYQQDQNKSYWILFRPLSVEVIFSYLGLGIAVSLIVWFMEERAWSQPKIKHINNILEIVYDVFSSLFFTNLIYLQKASSRIVLWFFWFTTFVYIVIYQSELTLKVSESYTTKTLSSMDSAISQNYKIGVFDVFYNQMLSSYPDNTSNFVSYNTTNTLQTINQLFTDLQTSKIQGFLLETPLSNYYCSLYCSAEAVDEVILSFNYVSLFAKGTSNQVIVNYNSQLSKSQQSLPLSLIKGQIFDVTGLSPCQASAEQIKTSELAGVWIILGITFGITLFIWGIQKCLKVKLSKSTKYYYQFQNQKNQLFEDRLQKQIKQEVSEILENYKGNFFKQIQLFERSLMLQDVDEKSMQNIHTPGYPKEQHDEVTIDNQNEVYKRTIQKQSE</sequence>
<keyword evidence="1" id="KW-0812">Transmembrane</keyword>
<dbReference type="Proteomes" id="UP000009168">
    <property type="component" value="Unassembled WGS sequence"/>
</dbReference>
<dbReference type="EMBL" id="GG662770">
    <property type="protein sequence ID" value="EAR91613.3"/>
    <property type="molecule type" value="Genomic_DNA"/>
</dbReference>